<sequence length="111" mass="12202">IKYLFDTTPPFYEVAVARFEQLSPSSGWAIIVIFTPSSGHSILYRISSLPGSYSLKAPQSVTLRVGENGYRGKVSIGRVDQERLHHFSATLAKLPVVRGDGSWSCQNFAAL</sequence>
<evidence type="ECO:0000313" key="1">
    <source>
        <dbReference type="EMBL" id="KAH7917743.1"/>
    </source>
</evidence>
<proteinExistence type="predicted"/>
<gene>
    <name evidence="1" type="ORF">BV22DRAFT_1025845</name>
</gene>
<protein>
    <submittedName>
        <fullName evidence="1">Uncharacterized protein</fullName>
    </submittedName>
</protein>
<comment type="caution">
    <text evidence="1">The sequence shown here is derived from an EMBL/GenBank/DDBJ whole genome shotgun (WGS) entry which is preliminary data.</text>
</comment>
<evidence type="ECO:0000313" key="2">
    <source>
        <dbReference type="Proteomes" id="UP000790709"/>
    </source>
</evidence>
<organism evidence="1 2">
    <name type="scientific">Leucogyrophana mollusca</name>
    <dbReference type="NCBI Taxonomy" id="85980"/>
    <lineage>
        <taxon>Eukaryota</taxon>
        <taxon>Fungi</taxon>
        <taxon>Dikarya</taxon>
        <taxon>Basidiomycota</taxon>
        <taxon>Agaricomycotina</taxon>
        <taxon>Agaricomycetes</taxon>
        <taxon>Agaricomycetidae</taxon>
        <taxon>Boletales</taxon>
        <taxon>Boletales incertae sedis</taxon>
        <taxon>Leucogyrophana</taxon>
    </lineage>
</organism>
<name>A0ACB8AYR6_9AGAM</name>
<reference evidence="1" key="1">
    <citation type="journal article" date="2021" name="New Phytol.">
        <title>Evolutionary innovations through gain and loss of genes in the ectomycorrhizal Boletales.</title>
        <authorList>
            <person name="Wu G."/>
            <person name="Miyauchi S."/>
            <person name="Morin E."/>
            <person name="Kuo A."/>
            <person name="Drula E."/>
            <person name="Varga T."/>
            <person name="Kohler A."/>
            <person name="Feng B."/>
            <person name="Cao Y."/>
            <person name="Lipzen A."/>
            <person name="Daum C."/>
            <person name="Hundley H."/>
            <person name="Pangilinan J."/>
            <person name="Johnson J."/>
            <person name="Barry K."/>
            <person name="LaButti K."/>
            <person name="Ng V."/>
            <person name="Ahrendt S."/>
            <person name="Min B."/>
            <person name="Choi I.G."/>
            <person name="Park H."/>
            <person name="Plett J.M."/>
            <person name="Magnuson J."/>
            <person name="Spatafora J.W."/>
            <person name="Nagy L.G."/>
            <person name="Henrissat B."/>
            <person name="Grigoriev I.V."/>
            <person name="Yang Z.L."/>
            <person name="Xu J."/>
            <person name="Martin F.M."/>
        </authorList>
    </citation>
    <scope>NUCLEOTIDE SEQUENCE</scope>
    <source>
        <strain evidence="1">KUC20120723A-06</strain>
    </source>
</reference>
<dbReference type="Proteomes" id="UP000790709">
    <property type="component" value="Unassembled WGS sequence"/>
</dbReference>
<keyword evidence="2" id="KW-1185">Reference proteome</keyword>
<accession>A0ACB8AYR6</accession>
<dbReference type="EMBL" id="MU266949">
    <property type="protein sequence ID" value="KAH7917743.1"/>
    <property type="molecule type" value="Genomic_DNA"/>
</dbReference>
<feature type="non-terminal residue" evidence="1">
    <location>
        <position position="1"/>
    </location>
</feature>